<evidence type="ECO:0000313" key="18">
    <source>
        <dbReference type="Proteomes" id="UP000703661"/>
    </source>
</evidence>
<evidence type="ECO:0000256" key="16">
    <source>
        <dbReference type="SAM" id="MobiDB-lite"/>
    </source>
</evidence>
<dbReference type="SUPFAM" id="SSF53474">
    <property type="entry name" value="alpha/beta-Hydrolases"/>
    <property type="match status" value="1"/>
</dbReference>
<dbReference type="Proteomes" id="UP000703661">
    <property type="component" value="Unassembled WGS sequence"/>
</dbReference>
<keyword evidence="8" id="KW-1133">Transmembrane helix</keyword>
<dbReference type="PANTHER" id="PTHR11802">
    <property type="entry name" value="SERINE PROTEASE FAMILY S10 SERINE CARBOXYPEPTIDASE"/>
    <property type="match status" value="1"/>
</dbReference>
<evidence type="ECO:0000256" key="12">
    <source>
        <dbReference type="ARBA" id="ARBA00038895"/>
    </source>
</evidence>
<keyword evidence="7" id="KW-0732">Signal</keyword>
<dbReference type="InterPro" id="IPR029058">
    <property type="entry name" value="AB_hydrolase_fold"/>
</dbReference>
<keyword evidence="6" id="KW-0053">Apoptosis</keyword>
<dbReference type="Pfam" id="PF00450">
    <property type="entry name" value="Peptidase_S10"/>
    <property type="match status" value="1"/>
</dbReference>
<proteinExistence type="inferred from homology"/>
<protein>
    <recommendedName>
        <fullName evidence="14">Pheromone-processing carboxypeptidase KEX1</fullName>
        <ecNumber evidence="12">3.4.16.6</ecNumber>
    </recommendedName>
    <alternativeName>
        <fullName evidence="15">Carboxypeptidase D</fullName>
    </alternativeName>
    <alternativeName>
        <fullName evidence="13">Pheromone-processing carboxypeptidase kex1</fullName>
    </alternativeName>
</protein>
<evidence type="ECO:0000256" key="15">
    <source>
        <dbReference type="ARBA" id="ARBA00042717"/>
    </source>
</evidence>
<keyword evidence="17" id="KW-0645">Protease</keyword>
<evidence type="ECO:0000256" key="4">
    <source>
        <dbReference type="ARBA" id="ARBA00022645"/>
    </source>
</evidence>
<keyword evidence="17" id="KW-0378">Hydrolase</keyword>
<evidence type="ECO:0000256" key="6">
    <source>
        <dbReference type="ARBA" id="ARBA00022703"/>
    </source>
</evidence>
<comment type="catalytic activity">
    <reaction evidence="1">
        <text>Preferential release of a C-terminal arginine or lysine residue.</text>
        <dbReference type="EC" id="3.4.16.6"/>
    </reaction>
</comment>
<dbReference type="PRINTS" id="PR00724">
    <property type="entry name" value="CRBOXYPTASEC"/>
</dbReference>
<name>A0A9P6N084_9FUNG</name>
<evidence type="ECO:0000256" key="5">
    <source>
        <dbReference type="ARBA" id="ARBA00022692"/>
    </source>
</evidence>
<sequence length="508" mass="57677">MPDLSPEDAAQLKQYAGHIALDEDKESHLFFWMVANKQPQESSKLDLDGKSIRREKLICIIISSADGYFLESGPLRFVDKKLTINKGGWHEFANIVAENFVSFLKAFYAIFPDLAKDDQTHTTTQLYLAGESFAGTYIPYFAKSILDHNDQVPQGEIPYNLKGLAIGNGWIDPLTQYTSYIPFVVQHGLSSPDLMRQMISQQDRCLDDIRMQNRITQYQCEDIVQLILGDSSRKSANTMCLNQYDVRLEDKYPYCGLLWPYELPDMKAYLSRDDVRKALHATGAVGEWNECNSRVGSALRFDNTQPSFTLLPGILEKVKLMLYSGEQDLICNHIGTENLISNLIWQGARGFQNAPQISWTVDEKPAGFWRQERDLTYVLLYNASHMVPYDTPLAAADMMRRFMELDSKIQAFTSRLGTDENTSDDLPPGGEKIDIDQPKKPSSSTLGRGRDGVQWFPLSSNGSAGRGHEPILDELDELVVEGRIHSDEDDEDEDEDEVVEEYRDDQRH</sequence>
<evidence type="ECO:0000256" key="8">
    <source>
        <dbReference type="ARBA" id="ARBA00022989"/>
    </source>
</evidence>
<evidence type="ECO:0000256" key="10">
    <source>
        <dbReference type="ARBA" id="ARBA00023136"/>
    </source>
</evidence>
<dbReference type="GO" id="GO:0005794">
    <property type="term" value="C:Golgi apparatus"/>
    <property type="evidence" value="ECO:0007669"/>
    <property type="project" value="UniProtKB-SubCell"/>
</dbReference>
<evidence type="ECO:0000256" key="7">
    <source>
        <dbReference type="ARBA" id="ARBA00022729"/>
    </source>
</evidence>
<feature type="compositionally biased region" description="Acidic residues" evidence="16">
    <location>
        <begin position="487"/>
        <end position="499"/>
    </location>
</feature>
<dbReference type="EMBL" id="JAAAID010000215">
    <property type="protein sequence ID" value="KAG0020456.1"/>
    <property type="molecule type" value="Genomic_DNA"/>
</dbReference>
<comment type="caution">
    <text evidence="17">The sequence shown here is derived from an EMBL/GenBank/DDBJ whole genome shotgun (WGS) entry which is preliminary data.</text>
</comment>
<feature type="region of interest" description="Disordered" evidence="16">
    <location>
        <begin position="414"/>
        <end position="508"/>
    </location>
</feature>
<evidence type="ECO:0000256" key="9">
    <source>
        <dbReference type="ARBA" id="ARBA00023034"/>
    </source>
</evidence>
<dbReference type="GO" id="GO:0006915">
    <property type="term" value="P:apoptotic process"/>
    <property type="evidence" value="ECO:0007669"/>
    <property type="project" value="UniProtKB-KW"/>
</dbReference>
<dbReference type="Gene3D" id="3.40.50.1820">
    <property type="entry name" value="alpha/beta hydrolase"/>
    <property type="match status" value="1"/>
</dbReference>
<evidence type="ECO:0000313" key="17">
    <source>
        <dbReference type="EMBL" id="KAG0020456.1"/>
    </source>
</evidence>
<dbReference type="GO" id="GO:0006508">
    <property type="term" value="P:proteolysis"/>
    <property type="evidence" value="ECO:0007669"/>
    <property type="project" value="UniProtKB-KW"/>
</dbReference>
<evidence type="ECO:0000256" key="2">
    <source>
        <dbReference type="ARBA" id="ARBA00004393"/>
    </source>
</evidence>
<accession>A0A9P6N084</accession>
<keyword evidence="4" id="KW-0121">Carboxypeptidase</keyword>
<evidence type="ECO:0000256" key="1">
    <source>
        <dbReference type="ARBA" id="ARBA00001003"/>
    </source>
</evidence>
<comment type="similarity">
    <text evidence="3">Belongs to the peptidase S10 family.</text>
</comment>
<gene>
    <name evidence="17" type="primary">KEX1_2</name>
    <name evidence="17" type="ORF">BGZ80_004157</name>
</gene>
<evidence type="ECO:0000256" key="13">
    <source>
        <dbReference type="ARBA" id="ARBA00040403"/>
    </source>
</evidence>
<dbReference type="EC" id="3.4.16.6" evidence="12"/>
<keyword evidence="10" id="KW-0472">Membrane</keyword>
<dbReference type="InterPro" id="IPR001563">
    <property type="entry name" value="Peptidase_S10"/>
</dbReference>
<keyword evidence="18" id="KW-1185">Reference proteome</keyword>
<keyword evidence="9" id="KW-0333">Golgi apparatus</keyword>
<dbReference type="GO" id="GO:0004185">
    <property type="term" value="F:serine-type carboxypeptidase activity"/>
    <property type="evidence" value="ECO:0007669"/>
    <property type="project" value="UniProtKB-EC"/>
</dbReference>
<organism evidence="17 18">
    <name type="scientific">Entomortierella chlamydospora</name>
    <dbReference type="NCBI Taxonomy" id="101097"/>
    <lineage>
        <taxon>Eukaryota</taxon>
        <taxon>Fungi</taxon>
        <taxon>Fungi incertae sedis</taxon>
        <taxon>Mucoromycota</taxon>
        <taxon>Mortierellomycotina</taxon>
        <taxon>Mortierellomycetes</taxon>
        <taxon>Mortierellales</taxon>
        <taxon>Mortierellaceae</taxon>
        <taxon>Entomortierella</taxon>
    </lineage>
</organism>
<evidence type="ECO:0000256" key="11">
    <source>
        <dbReference type="ARBA" id="ARBA00023180"/>
    </source>
</evidence>
<evidence type="ECO:0000256" key="3">
    <source>
        <dbReference type="ARBA" id="ARBA00009431"/>
    </source>
</evidence>
<dbReference type="AlphaFoldDB" id="A0A9P6N084"/>
<evidence type="ECO:0000256" key="14">
    <source>
        <dbReference type="ARBA" id="ARBA00040628"/>
    </source>
</evidence>
<keyword evidence="5" id="KW-0812">Transmembrane</keyword>
<comment type="subcellular location">
    <subcellularLocation>
        <location evidence="2">Golgi apparatus</location>
        <location evidence="2">trans-Golgi network membrane</location>
        <topology evidence="2">Single-pass type I membrane protein</topology>
    </subcellularLocation>
</comment>
<dbReference type="PANTHER" id="PTHR11802:SF190">
    <property type="entry name" value="PHEROMONE-PROCESSING CARBOXYPEPTIDASE KEX1"/>
    <property type="match status" value="1"/>
</dbReference>
<reference evidence="17" key="1">
    <citation type="journal article" date="2020" name="Fungal Divers.">
        <title>Resolving the Mortierellaceae phylogeny through synthesis of multi-gene phylogenetics and phylogenomics.</title>
        <authorList>
            <person name="Vandepol N."/>
            <person name="Liber J."/>
            <person name="Desiro A."/>
            <person name="Na H."/>
            <person name="Kennedy M."/>
            <person name="Barry K."/>
            <person name="Grigoriev I.V."/>
            <person name="Miller A.N."/>
            <person name="O'Donnell K."/>
            <person name="Stajich J.E."/>
            <person name="Bonito G."/>
        </authorList>
    </citation>
    <scope>NUCLEOTIDE SEQUENCE</scope>
    <source>
        <strain evidence="17">NRRL 2769</strain>
    </source>
</reference>
<keyword evidence="11" id="KW-0325">Glycoprotein</keyword>